<organism evidence="2 3">
    <name type="scientific">Nannocystis pusilla</name>
    <dbReference type="NCBI Taxonomy" id="889268"/>
    <lineage>
        <taxon>Bacteria</taxon>
        <taxon>Pseudomonadati</taxon>
        <taxon>Myxococcota</taxon>
        <taxon>Polyangia</taxon>
        <taxon>Nannocystales</taxon>
        <taxon>Nannocystaceae</taxon>
        <taxon>Nannocystis</taxon>
    </lineage>
</organism>
<reference evidence="2" key="1">
    <citation type="submission" date="2021-08" db="EMBL/GenBank/DDBJ databases">
        <authorList>
            <person name="Stevens D.C."/>
        </authorList>
    </citation>
    <scope>NUCLEOTIDE SEQUENCE</scope>
    <source>
        <strain evidence="2">DSM 53165</strain>
    </source>
</reference>
<feature type="transmembrane region" description="Helical" evidence="1">
    <location>
        <begin position="80"/>
        <end position="102"/>
    </location>
</feature>
<evidence type="ECO:0000313" key="3">
    <source>
        <dbReference type="Proteomes" id="UP001139031"/>
    </source>
</evidence>
<feature type="transmembrane region" description="Helical" evidence="1">
    <location>
        <begin position="155"/>
        <end position="174"/>
    </location>
</feature>
<dbReference type="RefSeq" id="WP_224192437.1">
    <property type="nucleotide sequence ID" value="NZ_JAIRAU010000019.1"/>
</dbReference>
<sequence length="227" mass="26009">MPALQADAAIDRYRLREELARRTGELQALETYTPLPPQPWGWVATDHFWSRALLTPIALLFWGPLFLIIFPLTLHLDVVWWQSALGFYLYYRLWGGLVERLARKRLARRYRRTLIAGAGMESSSTEEVPSPAARWGGPEEYDKFMRRVFGRYDRLVHHVFNLGFLLFVCYPGWWTKAVGALWLLGLGRFVRASIRRHRLNPPVDPVLPAAPTGALDRVGPPKFPGSG</sequence>
<keyword evidence="3" id="KW-1185">Reference proteome</keyword>
<keyword evidence="1" id="KW-1133">Transmembrane helix</keyword>
<dbReference type="EMBL" id="JAIRAU010000019">
    <property type="protein sequence ID" value="MBZ5710667.1"/>
    <property type="molecule type" value="Genomic_DNA"/>
</dbReference>
<evidence type="ECO:0008006" key="4">
    <source>
        <dbReference type="Google" id="ProtNLM"/>
    </source>
</evidence>
<name>A0ABS7TR00_9BACT</name>
<evidence type="ECO:0000256" key="1">
    <source>
        <dbReference type="SAM" id="Phobius"/>
    </source>
</evidence>
<accession>A0ABS7TR00</accession>
<proteinExistence type="predicted"/>
<dbReference type="Proteomes" id="UP001139031">
    <property type="component" value="Unassembled WGS sequence"/>
</dbReference>
<protein>
    <recommendedName>
        <fullName evidence="4">Glycosyl-4,4'-diaponeurosporenoate acyltransferase</fullName>
    </recommendedName>
</protein>
<comment type="caution">
    <text evidence="2">The sequence shown here is derived from an EMBL/GenBank/DDBJ whole genome shotgun (WGS) entry which is preliminary data.</text>
</comment>
<evidence type="ECO:0000313" key="2">
    <source>
        <dbReference type="EMBL" id="MBZ5710667.1"/>
    </source>
</evidence>
<gene>
    <name evidence="2" type="ORF">K7C98_15505</name>
</gene>
<keyword evidence="1" id="KW-0812">Transmembrane</keyword>
<feature type="transmembrane region" description="Helical" evidence="1">
    <location>
        <begin position="52"/>
        <end position="74"/>
    </location>
</feature>
<keyword evidence="1" id="KW-0472">Membrane</keyword>